<evidence type="ECO:0000256" key="1">
    <source>
        <dbReference type="ARBA" id="ARBA00009437"/>
    </source>
</evidence>
<dbReference type="RefSeq" id="WP_340273559.1">
    <property type="nucleotide sequence ID" value="NZ_JBAKIA010000004.1"/>
</dbReference>
<dbReference type="InterPro" id="IPR036390">
    <property type="entry name" value="WH_DNA-bd_sf"/>
</dbReference>
<evidence type="ECO:0000313" key="6">
    <source>
        <dbReference type="EMBL" id="MEJ8473868.1"/>
    </source>
</evidence>
<dbReference type="InterPro" id="IPR058163">
    <property type="entry name" value="LysR-type_TF_proteobact-type"/>
</dbReference>
<comment type="caution">
    <text evidence="6">The sequence shown here is derived from an EMBL/GenBank/DDBJ whole genome shotgun (WGS) entry which is preliminary data.</text>
</comment>
<evidence type="ECO:0000256" key="3">
    <source>
        <dbReference type="ARBA" id="ARBA00023125"/>
    </source>
</evidence>
<feature type="domain" description="HTH lysR-type" evidence="5">
    <location>
        <begin position="12"/>
        <end position="64"/>
    </location>
</feature>
<proteinExistence type="inferred from homology"/>
<dbReference type="Pfam" id="PF03466">
    <property type="entry name" value="LysR_substrate"/>
    <property type="match status" value="1"/>
</dbReference>
<name>A0ABU8TI84_9HYPH</name>
<evidence type="ECO:0000256" key="2">
    <source>
        <dbReference type="ARBA" id="ARBA00023015"/>
    </source>
</evidence>
<reference evidence="6 7" key="1">
    <citation type="submission" date="2024-02" db="EMBL/GenBank/DDBJ databases">
        <title>Roseibium algae sp. nov., isolated from marine alga (Grateloupia sp.), showing potential in myo-inositol conversion.</title>
        <authorList>
            <person name="Wang Y."/>
        </authorList>
    </citation>
    <scope>NUCLEOTIDE SEQUENCE [LARGE SCALE GENOMIC DNA]</scope>
    <source>
        <strain evidence="6 7">H3510</strain>
    </source>
</reference>
<dbReference type="PANTHER" id="PTHR30537">
    <property type="entry name" value="HTH-TYPE TRANSCRIPTIONAL REGULATOR"/>
    <property type="match status" value="1"/>
</dbReference>
<sequence length="301" mass="33122">MARIDINRFGEMSVLVQVVERGSFSAAATACDMTPSAVSKLISRLEKRLKTRLLTRSTRRLQLTAEGCAFYERSTRILADLHEAEQFANAGEHPAGRIRLSTSASYATHVLIPIVGEFLERYTDITLDIVQTDVLIDLLAERTDIAVRAGPMKDSGLTARKLGETARVIVASPGYIEKHGRPETAEDLDHHRILGSTYTRSIEGWPLKHDGENMASSVKEQLLASDGEAIRKLALADAGLARLTVFTVREDIACQRLVPLLEHLNPGDREEFHAVYVGQGGPVPARVRALLDFLTEKGKIS</sequence>
<dbReference type="Gene3D" id="3.40.190.290">
    <property type="match status" value="1"/>
</dbReference>
<keyword evidence="7" id="KW-1185">Reference proteome</keyword>
<comment type="similarity">
    <text evidence="1">Belongs to the LysR transcriptional regulatory family.</text>
</comment>
<dbReference type="InterPro" id="IPR000847">
    <property type="entry name" value="LysR_HTH_N"/>
</dbReference>
<gene>
    <name evidence="6" type="ORF">V6575_07200</name>
</gene>
<dbReference type="EMBL" id="JBAKIA010000004">
    <property type="protein sequence ID" value="MEJ8473868.1"/>
    <property type="molecule type" value="Genomic_DNA"/>
</dbReference>
<dbReference type="Gene3D" id="1.10.10.10">
    <property type="entry name" value="Winged helix-like DNA-binding domain superfamily/Winged helix DNA-binding domain"/>
    <property type="match status" value="1"/>
</dbReference>
<protein>
    <submittedName>
        <fullName evidence="6">LysR family transcriptional regulator</fullName>
    </submittedName>
</protein>
<evidence type="ECO:0000313" key="7">
    <source>
        <dbReference type="Proteomes" id="UP001385499"/>
    </source>
</evidence>
<dbReference type="InterPro" id="IPR005119">
    <property type="entry name" value="LysR_subst-bd"/>
</dbReference>
<organism evidence="6 7">
    <name type="scientific">Roseibium algae</name>
    <dbReference type="NCBI Taxonomy" id="3123038"/>
    <lineage>
        <taxon>Bacteria</taxon>
        <taxon>Pseudomonadati</taxon>
        <taxon>Pseudomonadota</taxon>
        <taxon>Alphaproteobacteria</taxon>
        <taxon>Hyphomicrobiales</taxon>
        <taxon>Stappiaceae</taxon>
        <taxon>Roseibium</taxon>
    </lineage>
</organism>
<dbReference type="SUPFAM" id="SSF46785">
    <property type="entry name" value="Winged helix' DNA-binding domain"/>
    <property type="match status" value="1"/>
</dbReference>
<dbReference type="Proteomes" id="UP001385499">
    <property type="component" value="Unassembled WGS sequence"/>
</dbReference>
<evidence type="ECO:0000256" key="4">
    <source>
        <dbReference type="ARBA" id="ARBA00023163"/>
    </source>
</evidence>
<dbReference type="InterPro" id="IPR036388">
    <property type="entry name" value="WH-like_DNA-bd_sf"/>
</dbReference>
<dbReference type="SUPFAM" id="SSF53850">
    <property type="entry name" value="Periplasmic binding protein-like II"/>
    <property type="match status" value="1"/>
</dbReference>
<keyword evidence="3" id="KW-0238">DNA-binding</keyword>
<keyword evidence="4" id="KW-0804">Transcription</keyword>
<dbReference type="Pfam" id="PF00126">
    <property type="entry name" value="HTH_1"/>
    <property type="match status" value="1"/>
</dbReference>
<dbReference type="PROSITE" id="PS50931">
    <property type="entry name" value="HTH_LYSR"/>
    <property type="match status" value="1"/>
</dbReference>
<evidence type="ECO:0000259" key="5">
    <source>
        <dbReference type="PROSITE" id="PS50931"/>
    </source>
</evidence>
<dbReference type="PANTHER" id="PTHR30537:SF71">
    <property type="entry name" value="TRANSCRIPTIONAL REGULATORY PROTEIN"/>
    <property type="match status" value="1"/>
</dbReference>
<accession>A0ABU8TI84</accession>
<keyword evidence="2" id="KW-0805">Transcription regulation</keyword>